<dbReference type="Proteomes" id="UP000767854">
    <property type="component" value="Unassembled WGS sequence"/>
</dbReference>
<dbReference type="InterPro" id="IPR025420">
    <property type="entry name" value="DUF4143"/>
</dbReference>
<dbReference type="Pfam" id="PF13635">
    <property type="entry name" value="DUF4143"/>
    <property type="match status" value="1"/>
</dbReference>
<accession>A0ABS2MND9</accession>
<dbReference type="EMBL" id="JAFBDT010000002">
    <property type="protein sequence ID" value="MBM7560923.1"/>
    <property type="molecule type" value="Genomic_DNA"/>
</dbReference>
<sequence>MFIDRALESIVEEVSNTYPVLLVTGPRQIGKTTLLEHVSKSNRNYVTLDDPMARQLAKDEPALFLQRYTPPITIDEIQYAPELLPYIKIYVDKHKRMGDFWLTGSQMFQMMKGVRESLAGRVGIIPMQGLSLSEINGLPNTPYKADINSMMDRLKIAKKMSLTDIYTLIHKGSMPALHQNNQNIERYYASYVDTYIHRDIRDLTQVADEMQFQRFLTACAARTSQMVNYSDLAKDVGISSPTAKHWLSLLVSSGLVVLIEPYFNNALKRIIKAPNMYFMDTGLCAYLTRWTTSDSLEISAMSGAFFETFVVSEIIKSYLNSGKRPPIYYYRDSDQREIDLIIEENGNLHPIEIKKSAHPREKSGRHFSVLNKVDAHVSKGTIICMSNDLMPISNNTWAVPVWLI</sequence>
<protein>
    <submittedName>
        <fullName evidence="3">AAA+ superfamily ATPase</fullName>
    </submittedName>
</protein>
<dbReference type="RefSeq" id="WP_204661739.1">
    <property type="nucleotide sequence ID" value="NZ_JAFBDT010000002.1"/>
</dbReference>
<organism evidence="3 4">
    <name type="scientific">Fusibacter tunisiensis</name>
    <dbReference type="NCBI Taxonomy" id="1008308"/>
    <lineage>
        <taxon>Bacteria</taxon>
        <taxon>Bacillati</taxon>
        <taxon>Bacillota</taxon>
        <taxon>Clostridia</taxon>
        <taxon>Eubacteriales</taxon>
        <taxon>Eubacteriales Family XII. Incertae Sedis</taxon>
        <taxon>Fusibacter</taxon>
    </lineage>
</organism>
<gene>
    <name evidence="3" type="ORF">JOC49_000437</name>
</gene>
<evidence type="ECO:0000313" key="3">
    <source>
        <dbReference type="EMBL" id="MBM7560923.1"/>
    </source>
</evidence>
<dbReference type="SUPFAM" id="SSF52540">
    <property type="entry name" value="P-loop containing nucleoside triphosphate hydrolases"/>
    <property type="match status" value="1"/>
</dbReference>
<comment type="caution">
    <text evidence="3">The sequence shown here is derived from an EMBL/GenBank/DDBJ whole genome shotgun (WGS) entry which is preliminary data.</text>
</comment>
<feature type="domain" description="AAA" evidence="1">
    <location>
        <begin position="19"/>
        <end position="135"/>
    </location>
</feature>
<evidence type="ECO:0000313" key="4">
    <source>
        <dbReference type="Proteomes" id="UP000767854"/>
    </source>
</evidence>
<name>A0ABS2MND9_9FIRM</name>
<dbReference type="InterPro" id="IPR041682">
    <property type="entry name" value="AAA_14"/>
</dbReference>
<proteinExistence type="predicted"/>
<dbReference type="Gene3D" id="3.40.50.300">
    <property type="entry name" value="P-loop containing nucleotide triphosphate hydrolases"/>
    <property type="match status" value="1"/>
</dbReference>
<keyword evidence="4" id="KW-1185">Reference proteome</keyword>
<reference evidence="3 4" key="1">
    <citation type="submission" date="2021-01" db="EMBL/GenBank/DDBJ databases">
        <title>Genomic Encyclopedia of Type Strains, Phase IV (KMG-IV): sequencing the most valuable type-strain genomes for metagenomic binning, comparative biology and taxonomic classification.</title>
        <authorList>
            <person name="Goeker M."/>
        </authorList>
    </citation>
    <scope>NUCLEOTIDE SEQUENCE [LARGE SCALE GENOMIC DNA]</scope>
    <source>
        <strain evidence="3 4">DSM 24436</strain>
    </source>
</reference>
<dbReference type="InterPro" id="IPR027417">
    <property type="entry name" value="P-loop_NTPase"/>
</dbReference>
<feature type="domain" description="DUF4143" evidence="2">
    <location>
        <begin position="198"/>
        <end position="356"/>
    </location>
</feature>
<dbReference type="PANTHER" id="PTHR43566">
    <property type="entry name" value="CONSERVED PROTEIN"/>
    <property type="match status" value="1"/>
</dbReference>
<evidence type="ECO:0000259" key="2">
    <source>
        <dbReference type="Pfam" id="PF13635"/>
    </source>
</evidence>
<dbReference type="PANTHER" id="PTHR43566:SF2">
    <property type="entry name" value="DUF4143 DOMAIN-CONTAINING PROTEIN"/>
    <property type="match status" value="1"/>
</dbReference>
<evidence type="ECO:0000259" key="1">
    <source>
        <dbReference type="Pfam" id="PF13173"/>
    </source>
</evidence>
<dbReference type="Pfam" id="PF13173">
    <property type="entry name" value="AAA_14"/>
    <property type="match status" value="1"/>
</dbReference>